<gene>
    <name evidence="2" type="primary">LOC127749383</name>
</gene>
<sequence length="163" mass="17915">MNALLCNTMEVFSYIHIIGGWWQIYSQVTRILCRQPENVPASLPDNIPAPLPDVQAPLPAHLVPLPAAPGIVEAAPVLRTADNSQDAFLGHTETVQNEGSDDSLMSTLSDLIYEMPEVSSDRSQSPHFFDLKTANHSQQLASDHLYAGPCRSERTLPYSGYLN</sequence>
<keyword evidence="1" id="KW-1185">Reference proteome</keyword>
<protein>
    <submittedName>
        <fullName evidence="2">Uncharacterized protein LOC127749383</fullName>
    </submittedName>
</protein>
<proteinExistence type="predicted"/>
<accession>A0A9C6U8G4</accession>
<name>A0A9C6U8G4_FRAOC</name>
<dbReference type="Proteomes" id="UP000504606">
    <property type="component" value="Unplaced"/>
</dbReference>
<evidence type="ECO:0000313" key="1">
    <source>
        <dbReference type="Proteomes" id="UP000504606"/>
    </source>
</evidence>
<dbReference type="KEGG" id="foc:127749383"/>
<dbReference type="AlphaFoldDB" id="A0A9C6U8G4"/>
<evidence type="ECO:0000313" key="2">
    <source>
        <dbReference type="RefSeq" id="XP_052123358.1"/>
    </source>
</evidence>
<dbReference type="RefSeq" id="XP_052123358.1">
    <property type="nucleotide sequence ID" value="XM_052267398.1"/>
</dbReference>
<reference evidence="2" key="1">
    <citation type="submission" date="2025-08" db="UniProtKB">
        <authorList>
            <consortium name="RefSeq"/>
        </authorList>
    </citation>
    <scope>IDENTIFICATION</scope>
    <source>
        <tissue evidence="2">Whole organism</tissue>
    </source>
</reference>
<organism evidence="1 2">
    <name type="scientific">Frankliniella occidentalis</name>
    <name type="common">Western flower thrips</name>
    <name type="synonym">Euthrips occidentalis</name>
    <dbReference type="NCBI Taxonomy" id="133901"/>
    <lineage>
        <taxon>Eukaryota</taxon>
        <taxon>Metazoa</taxon>
        <taxon>Ecdysozoa</taxon>
        <taxon>Arthropoda</taxon>
        <taxon>Hexapoda</taxon>
        <taxon>Insecta</taxon>
        <taxon>Pterygota</taxon>
        <taxon>Neoptera</taxon>
        <taxon>Paraneoptera</taxon>
        <taxon>Thysanoptera</taxon>
        <taxon>Terebrantia</taxon>
        <taxon>Thripoidea</taxon>
        <taxon>Thripidae</taxon>
        <taxon>Frankliniella</taxon>
    </lineage>
</organism>
<dbReference type="GeneID" id="127749383"/>